<dbReference type="STRING" id="1230905.A0A1G4IWZ5"/>
<evidence type="ECO:0000313" key="6">
    <source>
        <dbReference type="EMBL" id="SCU81572.1"/>
    </source>
</evidence>
<evidence type="ECO:0000256" key="1">
    <source>
        <dbReference type="ARBA" id="ARBA00023002"/>
    </source>
</evidence>
<proteinExistence type="predicted"/>
<dbReference type="GO" id="GO:0016616">
    <property type="term" value="F:oxidoreductase activity, acting on the CH-OH group of donors, NAD or NADP as acceptor"/>
    <property type="evidence" value="ECO:0007669"/>
    <property type="project" value="UniProtKB-ARBA"/>
</dbReference>
<dbReference type="InterPro" id="IPR036812">
    <property type="entry name" value="NAD(P)_OxRdtase_dom_sf"/>
</dbReference>
<organism evidence="6 7">
    <name type="scientific">Lachancea mirantina</name>
    <dbReference type="NCBI Taxonomy" id="1230905"/>
    <lineage>
        <taxon>Eukaryota</taxon>
        <taxon>Fungi</taxon>
        <taxon>Dikarya</taxon>
        <taxon>Ascomycota</taxon>
        <taxon>Saccharomycotina</taxon>
        <taxon>Saccharomycetes</taxon>
        <taxon>Saccharomycetales</taxon>
        <taxon>Saccharomycetaceae</taxon>
        <taxon>Lachancea</taxon>
    </lineage>
</organism>
<protein>
    <submittedName>
        <fullName evidence="6">LAMI_0B06854g1_1</fullName>
    </submittedName>
</protein>
<dbReference type="PRINTS" id="PR00069">
    <property type="entry name" value="ALDKETRDTASE"/>
</dbReference>
<evidence type="ECO:0000259" key="5">
    <source>
        <dbReference type="Pfam" id="PF00248"/>
    </source>
</evidence>
<feature type="binding site" evidence="3">
    <location>
        <position position="118"/>
    </location>
    <ligand>
        <name>substrate</name>
    </ligand>
</feature>
<dbReference type="InterPro" id="IPR020471">
    <property type="entry name" value="AKR"/>
</dbReference>
<keyword evidence="1" id="KW-0560">Oxidoreductase</keyword>
<name>A0A1G4IWZ5_9SACH</name>
<dbReference type="PROSITE" id="PS00798">
    <property type="entry name" value="ALDOKETO_REDUCTASE_1"/>
    <property type="match status" value="1"/>
</dbReference>
<feature type="active site" description="Proton donor" evidence="2">
    <location>
        <position position="58"/>
    </location>
</feature>
<feature type="domain" description="NADP-dependent oxidoreductase" evidence="5">
    <location>
        <begin position="22"/>
        <end position="297"/>
    </location>
</feature>
<feature type="site" description="Lowers pKa of active site Tyr" evidence="4">
    <location>
        <position position="87"/>
    </location>
</feature>
<evidence type="ECO:0000256" key="4">
    <source>
        <dbReference type="PIRSR" id="PIRSR000097-3"/>
    </source>
</evidence>
<evidence type="ECO:0000313" key="7">
    <source>
        <dbReference type="Proteomes" id="UP000191024"/>
    </source>
</evidence>
<dbReference type="SMR" id="A0A1G4IWZ5"/>
<dbReference type="InterPro" id="IPR023210">
    <property type="entry name" value="NADP_OxRdtase_dom"/>
</dbReference>
<dbReference type="PIRSF" id="PIRSF000097">
    <property type="entry name" value="AKR"/>
    <property type="match status" value="1"/>
</dbReference>
<dbReference type="OrthoDB" id="416253at2759"/>
<sequence length="325" mass="36390">MLHPRNTEVFFTLNNGVRMPALGLGTAAEPPKTLPPTKQAVKAAVKAGYRLIDTAWAYGTEPYIGEALKELFEEGVVKREDLFITTKVWPTHWDLVEKSLEESLKSLGVEYVDLLLQHWPVCFERVSDPNGVNGIARNPTSSDGKPLLNKKGDHKETWRQIESLYLKKDPRIRAVGVSNFPSEYLDDLLKTAKVVPAVNQVELHPQFSQLKLRETCKNHHIILESYSPMGANGAALTELSIVQELVKKYDASPGAVLISYHVRQGVVTVPLSQNPKNIAANVELVPLTQQDIDALNKNGEEHIVRYRDEQFAYPVPGFREGHERA</sequence>
<dbReference type="Gene3D" id="3.20.20.100">
    <property type="entry name" value="NADP-dependent oxidoreductase domain"/>
    <property type="match status" value="1"/>
</dbReference>
<reference evidence="6 7" key="1">
    <citation type="submission" date="2016-03" db="EMBL/GenBank/DDBJ databases">
        <authorList>
            <person name="Devillers H."/>
        </authorList>
    </citation>
    <scope>NUCLEOTIDE SEQUENCE [LARGE SCALE GENOMIC DNA]</scope>
    <source>
        <strain evidence="6">CBS 11717</strain>
    </source>
</reference>
<dbReference type="Proteomes" id="UP000191024">
    <property type="component" value="Chromosome B"/>
</dbReference>
<accession>A0A1G4IWZ5</accession>
<evidence type="ECO:0000256" key="3">
    <source>
        <dbReference type="PIRSR" id="PIRSR000097-2"/>
    </source>
</evidence>
<dbReference type="InterPro" id="IPR018170">
    <property type="entry name" value="Aldo/ket_reductase_CS"/>
</dbReference>
<evidence type="ECO:0000256" key="2">
    <source>
        <dbReference type="PIRSR" id="PIRSR000097-1"/>
    </source>
</evidence>
<dbReference type="SUPFAM" id="SSF51430">
    <property type="entry name" value="NAD(P)-linked oxidoreductase"/>
    <property type="match status" value="1"/>
</dbReference>
<keyword evidence="7" id="KW-1185">Reference proteome</keyword>
<dbReference type="FunFam" id="3.20.20.100:FF:000002">
    <property type="entry name" value="2,5-diketo-D-gluconic acid reductase A"/>
    <property type="match status" value="1"/>
</dbReference>
<gene>
    <name evidence="6" type="ORF">LAMI_0B06854G</name>
</gene>
<dbReference type="AlphaFoldDB" id="A0A1G4IWZ5"/>
<dbReference type="Pfam" id="PF00248">
    <property type="entry name" value="Aldo_ket_red"/>
    <property type="match status" value="1"/>
</dbReference>
<dbReference type="EMBL" id="LT598464">
    <property type="protein sequence ID" value="SCU81572.1"/>
    <property type="molecule type" value="Genomic_DNA"/>
</dbReference>
<dbReference type="PANTHER" id="PTHR11732">
    <property type="entry name" value="ALDO/KETO REDUCTASE"/>
    <property type="match status" value="1"/>
</dbReference>